<evidence type="ECO:0000256" key="1">
    <source>
        <dbReference type="SAM" id="MobiDB-lite"/>
    </source>
</evidence>
<dbReference type="Proteomes" id="UP001153069">
    <property type="component" value="Unassembled WGS sequence"/>
</dbReference>
<keyword evidence="2" id="KW-0812">Transmembrane</keyword>
<dbReference type="Pfam" id="PF16029">
    <property type="entry name" value="DUF4787"/>
    <property type="match status" value="1"/>
</dbReference>
<protein>
    <submittedName>
        <fullName evidence="3">Uncharacterized protein</fullName>
    </submittedName>
</protein>
<name>A0A9N8DJA5_9STRA</name>
<gene>
    <name evidence="3" type="ORF">SEMRO_174_G076760.1</name>
</gene>
<evidence type="ECO:0000256" key="2">
    <source>
        <dbReference type="SAM" id="Phobius"/>
    </source>
</evidence>
<dbReference type="AlphaFoldDB" id="A0A9N8DJA5"/>
<accession>A0A9N8DJA5</accession>
<evidence type="ECO:0000313" key="4">
    <source>
        <dbReference type="Proteomes" id="UP001153069"/>
    </source>
</evidence>
<dbReference type="InterPro" id="IPR031985">
    <property type="entry name" value="DUF4787"/>
</dbReference>
<evidence type="ECO:0000313" key="3">
    <source>
        <dbReference type="EMBL" id="CAB9503722.1"/>
    </source>
</evidence>
<keyword evidence="4" id="KW-1185">Reference proteome</keyword>
<dbReference type="OrthoDB" id="1915375at2759"/>
<sequence length="168" mass="19608">MTQHVEYTASFVDLGATAQRNTTMATDTPQHDQRPIPRRRQVQRKSKEGSNAFLVWAVKILLVLLILFMLPKLVEGRGRNAKKKRQRRKQEVMLSDTRKICEHQVCSQWIPEESMNCVQMCLSPACYQDVYGSTPIEDGEINVDRARDFEKCVKEEMRLARKRQRLSR</sequence>
<comment type="caution">
    <text evidence="3">The sequence shown here is derived from an EMBL/GenBank/DDBJ whole genome shotgun (WGS) entry which is preliminary data.</text>
</comment>
<organism evidence="3 4">
    <name type="scientific">Seminavis robusta</name>
    <dbReference type="NCBI Taxonomy" id="568900"/>
    <lineage>
        <taxon>Eukaryota</taxon>
        <taxon>Sar</taxon>
        <taxon>Stramenopiles</taxon>
        <taxon>Ochrophyta</taxon>
        <taxon>Bacillariophyta</taxon>
        <taxon>Bacillariophyceae</taxon>
        <taxon>Bacillariophycidae</taxon>
        <taxon>Naviculales</taxon>
        <taxon>Naviculaceae</taxon>
        <taxon>Seminavis</taxon>
    </lineage>
</organism>
<dbReference type="PANTHER" id="PTHR35455">
    <property type="entry name" value="UNNAMED PRODUCT"/>
    <property type="match status" value="1"/>
</dbReference>
<dbReference type="PANTHER" id="PTHR35455:SF1">
    <property type="entry name" value="AGAP005842-PA"/>
    <property type="match status" value="1"/>
</dbReference>
<dbReference type="EMBL" id="CAICTM010000173">
    <property type="protein sequence ID" value="CAB9503722.1"/>
    <property type="molecule type" value="Genomic_DNA"/>
</dbReference>
<reference evidence="3" key="1">
    <citation type="submission" date="2020-06" db="EMBL/GenBank/DDBJ databases">
        <authorList>
            <consortium name="Plant Systems Biology data submission"/>
        </authorList>
    </citation>
    <scope>NUCLEOTIDE SEQUENCE</scope>
    <source>
        <strain evidence="3">D6</strain>
    </source>
</reference>
<feature type="region of interest" description="Disordered" evidence="1">
    <location>
        <begin position="23"/>
        <end position="44"/>
    </location>
</feature>
<proteinExistence type="predicted"/>
<keyword evidence="2" id="KW-0472">Membrane</keyword>
<feature type="transmembrane region" description="Helical" evidence="2">
    <location>
        <begin position="53"/>
        <end position="74"/>
    </location>
</feature>
<keyword evidence="2" id="KW-1133">Transmembrane helix</keyword>